<name>A0A382FCK1_9ZZZZ</name>
<gene>
    <name evidence="2" type="ORF">METZ01_LOCUS213259</name>
</gene>
<evidence type="ECO:0008006" key="3">
    <source>
        <dbReference type="Google" id="ProtNLM"/>
    </source>
</evidence>
<feature type="transmembrane region" description="Helical" evidence="1">
    <location>
        <begin position="141"/>
        <end position="166"/>
    </location>
</feature>
<feature type="transmembrane region" description="Helical" evidence="1">
    <location>
        <begin position="102"/>
        <end position="121"/>
    </location>
</feature>
<dbReference type="AlphaFoldDB" id="A0A382FCK1"/>
<keyword evidence="1" id="KW-0472">Membrane</keyword>
<organism evidence="2">
    <name type="scientific">marine metagenome</name>
    <dbReference type="NCBI Taxonomy" id="408172"/>
    <lineage>
        <taxon>unclassified sequences</taxon>
        <taxon>metagenomes</taxon>
        <taxon>ecological metagenomes</taxon>
    </lineage>
</organism>
<dbReference type="EMBL" id="UINC01049075">
    <property type="protein sequence ID" value="SVB60405.1"/>
    <property type="molecule type" value="Genomic_DNA"/>
</dbReference>
<feature type="transmembrane region" description="Helical" evidence="1">
    <location>
        <begin position="6"/>
        <end position="24"/>
    </location>
</feature>
<keyword evidence="1" id="KW-1133">Transmembrane helix</keyword>
<proteinExistence type="predicted"/>
<evidence type="ECO:0000313" key="2">
    <source>
        <dbReference type="EMBL" id="SVB60405.1"/>
    </source>
</evidence>
<protein>
    <recommendedName>
        <fullName evidence="3">ECF transporter S component</fullName>
    </recommendedName>
</protein>
<keyword evidence="1" id="KW-0812">Transmembrane</keyword>
<dbReference type="Gene3D" id="1.10.1760.20">
    <property type="match status" value="1"/>
</dbReference>
<feature type="transmembrane region" description="Helical" evidence="1">
    <location>
        <begin position="36"/>
        <end position="58"/>
    </location>
</feature>
<accession>A0A382FCK1</accession>
<sequence>MNLNNLVQAAIFAAVSIGLGFMFMMIPNVEFISVTVFLAGLTLGGIMGVLVGSTTMLIYSTMNPLGSGLIYFPLLIGQIIAMAGVGMMGSIMAGLLRTSLPFTKIMIGLAGLCGLIASILYDSITTFVYPISAGYSWKETVAYTISGLLFTTMHLVSNIAIFGIVVPQYLRKLNQ</sequence>
<evidence type="ECO:0000256" key="1">
    <source>
        <dbReference type="SAM" id="Phobius"/>
    </source>
</evidence>
<reference evidence="2" key="1">
    <citation type="submission" date="2018-05" db="EMBL/GenBank/DDBJ databases">
        <authorList>
            <person name="Lanie J.A."/>
            <person name="Ng W.-L."/>
            <person name="Kazmierczak K.M."/>
            <person name="Andrzejewski T.M."/>
            <person name="Davidsen T.M."/>
            <person name="Wayne K.J."/>
            <person name="Tettelin H."/>
            <person name="Glass J.I."/>
            <person name="Rusch D."/>
            <person name="Podicherti R."/>
            <person name="Tsui H.-C.T."/>
            <person name="Winkler M.E."/>
        </authorList>
    </citation>
    <scope>NUCLEOTIDE SEQUENCE</scope>
</reference>
<feature type="transmembrane region" description="Helical" evidence="1">
    <location>
        <begin position="70"/>
        <end position="95"/>
    </location>
</feature>